<organism evidence="1 2">
    <name type="scientific">Desulfonema ishimotonii</name>
    <dbReference type="NCBI Taxonomy" id="45657"/>
    <lineage>
        <taxon>Bacteria</taxon>
        <taxon>Pseudomonadati</taxon>
        <taxon>Thermodesulfobacteriota</taxon>
        <taxon>Desulfobacteria</taxon>
        <taxon>Desulfobacterales</taxon>
        <taxon>Desulfococcaceae</taxon>
        <taxon>Desulfonema</taxon>
    </lineage>
</organism>
<evidence type="ECO:0000313" key="1">
    <source>
        <dbReference type="EMBL" id="GBC61047.1"/>
    </source>
</evidence>
<reference evidence="2" key="2">
    <citation type="submission" date="2019-01" db="EMBL/GenBank/DDBJ databases">
        <title>Genome sequence of Desulfonema ishimotonii strain Tokyo 01.</title>
        <authorList>
            <person name="Fukui M."/>
        </authorList>
    </citation>
    <scope>NUCLEOTIDE SEQUENCE [LARGE SCALE GENOMIC DNA]</scope>
    <source>
        <strain evidence="2">Tokyo 01</strain>
    </source>
</reference>
<dbReference type="Proteomes" id="UP000288096">
    <property type="component" value="Unassembled WGS sequence"/>
</dbReference>
<proteinExistence type="predicted"/>
<gene>
    <name evidence="1" type="ORF">DENIS_2007</name>
</gene>
<evidence type="ECO:0000313" key="2">
    <source>
        <dbReference type="Proteomes" id="UP000288096"/>
    </source>
</evidence>
<accession>A0A401FVP1</accession>
<keyword evidence="2" id="KW-1185">Reference proteome</keyword>
<sequence length="94" mass="9988">MICQEVTEQARMVKGLQAEVSDPAAAKAVPASAARVMVPVAAEDRARVRVPVVAEDRDAARAAEKAGKHCADDPVCEGQSGFSKTVCPHIRIYE</sequence>
<comment type="caution">
    <text evidence="1">The sequence shown here is derived from an EMBL/GenBank/DDBJ whole genome shotgun (WGS) entry which is preliminary data.</text>
</comment>
<reference evidence="2" key="1">
    <citation type="submission" date="2017-11" db="EMBL/GenBank/DDBJ databases">
        <authorList>
            <person name="Watanabe M."/>
            <person name="Kojima H."/>
        </authorList>
    </citation>
    <scope>NUCLEOTIDE SEQUENCE [LARGE SCALE GENOMIC DNA]</scope>
    <source>
        <strain evidence="2">Tokyo 01</strain>
    </source>
</reference>
<dbReference type="RefSeq" id="WP_124328384.1">
    <property type="nucleotide sequence ID" value="NZ_BEXT01000001.1"/>
</dbReference>
<dbReference type="AlphaFoldDB" id="A0A401FVP1"/>
<dbReference type="EMBL" id="BEXT01000001">
    <property type="protein sequence ID" value="GBC61047.1"/>
    <property type="molecule type" value="Genomic_DNA"/>
</dbReference>
<name>A0A401FVP1_9BACT</name>
<protein>
    <submittedName>
        <fullName evidence="1">Uncharacterized protein</fullName>
    </submittedName>
</protein>